<dbReference type="EMBL" id="PGCJ01000081">
    <property type="protein sequence ID" value="PLW52182.1"/>
    <property type="molecule type" value="Genomic_DNA"/>
</dbReference>
<comment type="similarity">
    <text evidence="1 5">Belongs to the universal ribosomal protein uL22 family.</text>
</comment>
<evidence type="ECO:0000313" key="7">
    <source>
        <dbReference type="EMBL" id="PLW52182.1"/>
    </source>
</evidence>
<keyword evidence="3 5" id="KW-0687">Ribonucleoprotein</keyword>
<evidence type="ECO:0000313" key="8">
    <source>
        <dbReference type="Proteomes" id="UP000235388"/>
    </source>
</evidence>
<dbReference type="InterPro" id="IPR036394">
    <property type="entry name" value="Ribosomal_uL22_sf"/>
</dbReference>
<evidence type="ECO:0000256" key="6">
    <source>
        <dbReference type="SAM" id="MobiDB-lite"/>
    </source>
</evidence>
<feature type="region of interest" description="Disordered" evidence="6">
    <location>
        <begin position="45"/>
        <end position="80"/>
    </location>
</feature>
<dbReference type="PANTHER" id="PTHR11593">
    <property type="entry name" value="60S RIBOSOMAL PROTEIN L17"/>
    <property type="match status" value="1"/>
</dbReference>
<evidence type="ECO:0000256" key="1">
    <source>
        <dbReference type="ARBA" id="ARBA00009451"/>
    </source>
</evidence>
<dbReference type="AlphaFoldDB" id="A0A2N5VQD7"/>
<dbReference type="GO" id="GO:0022625">
    <property type="term" value="C:cytosolic large ribosomal subunit"/>
    <property type="evidence" value="ECO:0007669"/>
    <property type="project" value="TreeGrafter"/>
</dbReference>
<proteinExistence type="inferred from homology"/>
<dbReference type="PROSITE" id="PS00464">
    <property type="entry name" value="RIBOSOMAL_L22"/>
    <property type="match status" value="1"/>
</dbReference>
<dbReference type="InterPro" id="IPR005721">
    <property type="entry name" value="Ribosomal_uL22_euk/arc"/>
</dbReference>
<sequence length="321" mass="35424">MRCSGGYPEGNYLLLRAEPQSSKLCDLGHNKKLVNPWGSSRAARLAPPSCSGLRVRPNPNLMSPAGAGGPPVRGPRKRGAVRRPSQRNFLFGPNRCVDHPVAAQLIGHITAHPQPHDKQLTRLPGRRRRLEMAPKYAAAHLIPKKEDGKEDRKAIARSRSNYLRVHFKNTRETAAAITGLKLAKALSFLNDVTEHKQCVPFRRFSGGVGRTAQAKAHKATQGRWPLKSAKYMIQLLKNAQANAVANELEPEDLIITSVNVNQAPKTRRRTYRAHGRINPYQGHPCHVEIVLTPVTAEVEKAEDVVVTKRRGVRAPKAIAAS</sequence>
<protein>
    <recommendedName>
        <fullName evidence="9">Ribosomal protein L22</fullName>
    </recommendedName>
</protein>
<dbReference type="InterPro" id="IPR018260">
    <property type="entry name" value="Ribosomal_uL22_CS"/>
</dbReference>
<keyword evidence="2 5" id="KW-0689">Ribosomal protein</keyword>
<dbReference type="SUPFAM" id="SSF54843">
    <property type="entry name" value="Ribosomal protein L22"/>
    <property type="match status" value="1"/>
</dbReference>
<comment type="subunit">
    <text evidence="4">Component of the large ribosomal subunit (LSU). Mature yeast ribosomes consist of a small (40S) and a large (60S) subunit. The 40S small subunit contains 1 molecule of ribosomal RNA (18S rRNA) and at least 33 different proteins. The large 60S subunit contains 3 rRNA molecules (25S, 5.8S and 5S rRNA) and at least 46 different proteins. uL22 is associated with the polypeptide exit tunnel.</text>
</comment>
<organism evidence="7 8">
    <name type="scientific">Puccinia coronata f. sp. avenae</name>
    <dbReference type="NCBI Taxonomy" id="200324"/>
    <lineage>
        <taxon>Eukaryota</taxon>
        <taxon>Fungi</taxon>
        <taxon>Dikarya</taxon>
        <taxon>Basidiomycota</taxon>
        <taxon>Pucciniomycotina</taxon>
        <taxon>Pucciniomycetes</taxon>
        <taxon>Pucciniales</taxon>
        <taxon>Pucciniaceae</taxon>
        <taxon>Puccinia</taxon>
    </lineage>
</organism>
<reference evidence="7 8" key="1">
    <citation type="submission" date="2017-11" db="EMBL/GenBank/DDBJ databases">
        <title>De novo assembly and phasing of dikaryotic genomes from two isolates of Puccinia coronata f. sp. avenae, the causal agent of oat crown rust.</title>
        <authorList>
            <person name="Miller M.E."/>
            <person name="Zhang Y."/>
            <person name="Omidvar V."/>
            <person name="Sperschneider J."/>
            <person name="Schwessinger B."/>
            <person name="Raley C."/>
            <person name="Palmer J.M."/>
            <person name="Garnica D."/>
            <person name="Upadhyaya N."/>
            <person name="Rathjen J."/>
            <person name="Taylor J.M."/>
            <person name="Park R.F."/>
            <person name="Dodds P.N."/>
            <person name="Hirsch C.D."/>
            <person name="Kianian S.F."/>
            <person name="Figueroa M."/>
        </authorList>
    </citation>
    <scope>NUCLEOTIDE SEQUENCE [LARGE SCALE GENOMIC DNA]</scope>
    <source>
        <strain evidence="7">12NC29</strain>
    </source>
</reference>
<dbReference type="InterPro" id="IPR001063">
    <property type="entry name" value="Ribosomal_uL22"/>
</dbReference>
<dbReference type="Proteomes" id="UP000235388">
    <property type="component" value="Unassembled WGS sequence"/>
</dbReference>
<name>A0A2N5VQD7_9BASI</name>
<dbReference type="CDD" id="cd00336">
    <property type="entry name" value="Ribosomal_L22"/>
    <property type="match status" value="1"/>
</dbReference>
<evidence type="ECO:0000256" key="2">
    <source>
        <dbReference type="ARBA" id="ARBA00022980"/>
    </source>
</evidence>
<keyword evidence="8" id="KW-1185">Reference proteome</keyword>
<dbReference type="GO" id="GO:0030684">
    <property type="term" value="C:preribosome"/>
    <property type="evidence" value="ECO:0007669"/>
    <property type="project" value="UniProtKB-ARBA"/>
</dbReference>
<dbReference type="PANTHER" id="PTHR11593:SF10">
    <property type="entry name" value="60S RIBOSOMAL PROTEIN L17"/>
    <property type="match status" value="1"/>
</dbReference>
<dbReference type="GO" id="GO:0002181">
    <property type="term" value="P:cytoplasmic translation"/>
    <property type="evidence" value="ECO:0007669"/>
    <property type="project" value="TreeGrafter"/>
</dbReference>
<evidence type="ECO:0008006" key="9">
    <source>
        <dbReference type="Google" id="ProtNLM"/>
    </source>
</evidence>
<evidence type="ECO:0000256" key="5">
    <source>
        <dbReference type="RuleBase" id="RU004005"/>
    </source>
</evidence>
<dbReference type="OrthoDB" id="10254664at2759"/>
<dbReference type="Pfam" id="PF00237">
    <property type="entry name" value="Ribosomal_L22"/>
    <property type="match status" value="1"/>
</dbReference>
<gene>
    <name evidence="7" type="ORF">PCANC_10255</name>
</gene>
<dbReference type="Gene3D" id="3.90.470.10">
    <property type="entry name" value="Ribosomal protein L22/L17"/>
    <property type="match status" value="1"/>
</dbReference>
<comment type="caution">
    <text evidence="7">The sequence shown here is derived from an EMBL/GenBank/DDBJ whole genome shotgun (WGS) entry which is preliminary data.</text>
</comment>
<evidence type="ECO:0000256" key="3">
    <source>
        <dbReference type="ARBA" id="ARBA00023274"/>
    </source>
</evidence>
<dbReference type="FunFam" id="3.90.470.10:FF:000012">
    <property type="entry name" value="60S ribosomal protein L17"/>
    <property type="match status" value="1"/>
</dbReference>
<dbReference type="GO" id="GO:0003735">
    <property type="term" value="F:structural constituent of ribosome"/>
    <property type="evidence" value="ECO:0007669"/>
    <property type="project" value="InterPro"/>
</dbReference>
<accession>A0A2N5VQD7</accession>
<evidence type="ECO:0000256" key="4">
    <source>
        <dbReference type="ARBA" id="ARBA00065089"/>
    </source>
</evidence>
<dbReference type="STRING" id="200324.A0A2N5VQD7"/>
<dbReference type="NCBIfam" id="TIGR01038">
    <property type="entry name" value="uL22_arch_euk"/>
    <property type="match status" value="1"/>
</dbReference>